<keyword evidence="4 7" id="KW-0812">Transmembrane</keyword>
<feature type="transmembrane region" description="Helical" evidence="7">
    <location>
        <begin position="834"/>
        <end position="859"/>
    </location>
</feature>
<dbReference type="InterPro" id="IPR003838">
    <property type="entry name" value="ABC3_permease_C"/>
</dbReference>
<comment type="similarity">
    <text evidence="2">Belongs to the ABC-4 integral membrane protein family. LolC/E subfamily.</text>
</comment>
<evidence type="ECO:0000256" key="1">
    <source>
        <dbReference type="ARBA" id="ARBA00004651"/>
    </source>
</evidence>
<feature type="transmembrane region" description="Helical" evidence="7">
    <location>
        <begin position="788"/>
        <end position="813"/>
    </location>
</feature>
<evidence type="ECO:0000256" key="2">
    <source>
        <dbReference type="ARBA" id="ARBA00005236"/>
    </source>
</evidence>
<reference evidence="9 10" key="1">
    <citation type="submission" date="2018-03" db="EMBL/GenBank/DDBJ databases">
        <title>Novel Streptomyces sp. from soil.</title>
        <authorList>
            <person name="Tan G.Y.A."/>
            <person name="Lee Z.Y."/>
        </authorList>
    </citation>
    <scope>NUCLEOTIDE SEQUENCE [LARGE SCALE GENOMIC DNA]</scope>
    <source>
        <strain evidence="9 10">ST5x</strain>
    </source>
</reference>
<feature type="transmembrane region" description="Helical" evidence="7">
    <location>
        <begin position="337"/>
        <end position="362"/>
    </location>
</feature>
<dbReference type="InterPro" id="IPR051447">
    <property type="entry name" value="Lipoprotein-release_system"/>
</dbReference>
<dbReference type="PANTHER" id="PTHR30489:SF0">
    <property type="entry name" value="LIPOPROTEIN-RELEASING SYSTEM TRANSMEMBRANE PROTEIN LOLE"/>
    <property type="match status" value="1"/>
</dbReference>
<organism evidence="9 10">
    <name type="scientific">Streptomyces solincola</name>
    <dbReference type="NCBI Taxonomy" id="2100817"/>
    <lineage>
        <taxon>Bacteria</taxon>
        <taxon>Bacillati</taxon>
        <taxon>Actinomycetota</taxon>
        <taxon>Actinomycetes</taxon>
        <taxon>Kitasatosporales</taxon>
        <taxon>Streptomycetaceae</taxon>
        <taxon>Streptomyces</taxon>
    </lineage>
</organism>
<keyword evidence="3" id="KW-1003">Cell membrane</keyword>
<dbReference type="OrthoDB" id="3846564at2"/>
<protein>
    <recommendedName>
        <fullName evidence="8">ABC3 transporter permease C-terminal domain-containing protein</fullName>
    </recommendedName>
</protein>
<feature type="transmembrane region" description="Helical" evidence="7">
    <location>
        <begin position="891"/>
        <end position="911"/>
    </location>
</feature>
<dbReference type="GO" id="GO:0098797">
    <property type="term" value="C:plasma membrane protein complex"/>
    <property type="evidence" value="ECO:0007669"/>
    <property type="project" value="TreeGrafter"/>
</dbReference>
<dbReference type="Proteomes" id="UP000239322">
    <property type="component" value="Unassembled WGS sequence"/>
</dbReference>
<accession>A0A2S9PN72</accession>
<keyword evidence="6 7" id="KW-0472">Membrane</keyword>
<evidence type="ECO:0000259" key="8">
    <source>
        <dbReference type="Pfam" id="PF02687"/>
    </source>
</evidence>
<feature type="transmembrane region" description="Helical" evidence="7">
    <location>
        <begin position="383"/>
        <end position="408"/>
    </location>
</feature>
<comment type="caution">
    <text evidence="9">The sequence shown here is derived from an EMBL/GenBank/DDBJ whole genome shotgun (WGS) entry which is preliminary data.</text>
</comment>
<dbReference type="RefSeq" id="WP_105871785.1">
    <property type="nucleotide sequence ID" value="NZ_PVLV01000651.1"/>
</dbReference>
<feature type="transmembrane region" description="Helical" evidence="7">
    <location>
        <begin position="490"/>
        <end position="510"/>
    </location>
</feature>
<keyword evidence="5 7" id="KW-1133">Transmembrane helix</keyword>
<evidence type="ECO:0000256" key="6">
    <source>
        <dbReference type="ARBA" id="ARBA00023136"/>
    </source>
</evidence>
<proteinExistence type="inferred from homology"/>
<feature type="transmembrane region" description="Helical" evidence="7">
    <location>
        <begin position="460"/>
        <end position="478"/>
    </location>
</feature>
<feature type="transmembrane region" description="Helical" evidence="7">
    <location>
        <begin position="544"/>
        <end position="568"/>
    </location>
</feature>
<evidence type="ECO:0000313" key="9">
    <source>
        <dbReference type="EMBL" id="PRH75851.1"/>
    </source>
</evidence>
<evidence type="ECO:0000256" key="3">
    <source>
        <dbReference type="ARBA" id="ARBA00022475"/>
    </source>
</evidence>
<evidence type="ECO:0000256" key="7">
    <source>
        <dbReference type="SAM" id="Phobius"/>
    </source>
</evidence>
<dbReference type="PANTHER" id="PTHR30489">
    <property type="entry name" value="LIPOPROTEIN-RELEASING SYSTEM TRANSMEMBRANE PROTEIN LOLE"/>
    <property type="match status" value="1"/>
</dbReference>
<gene>
    <name evidence="9" type="ORF">C6N75_28755</name>
</gene>
<dbReference type="EMBL" id="PVLV01000651">
    <property type="protein sequence ID" value="PRH75851.1"/>
    <property type="molecule type" value="Genomic_DNA"/>
</dbReference>
<keyword evidence="10" id="KW-1185">Reference proteome</keyword>
<name>A0A2S9PN72_9ACTN</name>
<evidence type="ECO:0000256" key="4">
    <source>
        <dbReference type="ARBA" id="ARBA00022692"/>
    </source>
</evidence>
<feature type="domain" description="ABC3 transporter permease C-terminal" evidence="8">
    <location>
        <begin position="798"/>
        <end position="920"/>
    </location>
</feature>
<evidence type="ECO:0000256" key="5">
    <source>
        <dbReference type="ARBA" id="ARBA00022989"/>
    </source>
</evidence>
<feature type="transmembrane region" description="Helical" evidence="7">
    <location>
        <begin position="414"/>
        <end position="439"/>
    </location>
</feature>
<evidence type="ECO:0000313" key="10">
    <source>
        <dbReference type="Proteomes" id="UP000239322"/>
    </source>
</evidence>
<sequence length="933" mass="93391">MTAREPTAGGTGGWVGTRLRAAPAAALALGVLVLLTACLAAAFPRAVEGNETSALRRAVAGADPARTALAVTGGEPGLNVPEDQRRRALGPEALGAAHRRVLAAVPEPLRADPRQSAYGVRTGTLVAAHDTWLPRPDGVPPQIALAAQSGLAGHSEVRAGRLPSAAARATAGTLRLEAAVTADTAARMRIRVGSVVHAGGSGDRPAYAVRITGVVAPREPERGYWSAEKLLRTPGLAVTAGVPPQSFWRAALLLDPGAAPALLGTEGRPQPYWAVAPDPAGFTAAQVPALTGRVAWLESGPGLIALREATGPNTVLTTELEAVLAEHRGVADAVSPLVALAGVSTGVVAAVAVALTAGLFAGRRRAELALLRARGGSLAGIGARLLAESAAVAVPAAGLGLCAALWLVDGGRTAASVAAAAVVAALGCAALPVSALVSLRGAGTLAGRADAVAARPGRRRTVAEATLLLLAAGAVLGLRRRGAQDGGDLLLSAAPVLVGLIAALVLVRLYPLPLRWAARPAARSRGLLGFLGLARAGRTRQTGVLPLLVLLVALTTAGFGGSVLASIADARDLLALRTVGADARVAAEDRAAPLPGALVARAASLPGVRAAAAVRVEESLTLPGDHRPSPALVTVDPAAYGRFAADSGGGGSAALTAHGPVRDGGAIPAIASAKTAEALGRGEQTVVTGSGPLRIRVTAVHARTPAVPDGEFLLVDAAAVRRQAPATAARTLTAPTLLLAAGDDDGRLPGAALRDAVRAADPGLRLTLRSEARAAFADAPLQRGAERIFAAAVGAGAAYAALTLVVAALHGAPERTALLARLRTMGLTRRQARALLLVESLPVAVPAVLGGLLVGWAAVELLAPGLPLERLAFAAGRTAAPPGAAPLRADGWTLLAASGGVLLLTALVALVQAWRAARRGPAAELRAGEQGEG</sequence>
<dbReference type="GO" id="GO:0044874">
    <property type="term" value="P:lipoprotein localization to outer membrane"/>
    <property type="evidence" value="ECO:0007669"/>
    <property type="project" value="TreeGrafter"/>
</dbReference>
<dbReference type="Pfam" id="PF02687">
    <property type="entry name" value="FtsX"/>
    <property type="match status" value="1"/>
</dbReference>
<dbReference type="AlphaFoldDB" id="A0A2S9PN72"/>
<comment type="subcellular location">
    <subcellularLocation>
        <location evidence="1">Cell membrane</location>
        <topology evidence="1">Multi-pass membrane protein</topology>
    </subcellularLocation>
</comment>